<dbReference type="Proteomes" id="UP000823749">
    <property type="component" value="Chromosome 9"/>
</dbReference>
<dbReference type="AlphaFoldDB" id="A0AAV6IV33"/>
<feature type="compositionally biased region" description="Low complexity" evidence="1">
    <location>
        <begin position="222"/>
        <end position="231"/>
    </location>
</feature>
<keyword evidence="3" id="KW-1185">Reference proteome</keyword>
<accession>A0AAV6IV33</accession>
<organism evidence="2 3">
    <name type="scientific">Rhododendron griersonianum</name>
    <dbReference type="NCBI Taxonomy" id="479676"/>
    <lineage>
        <taxon>Eukaryota</taxon>
        <taxon>Viridiplantae</taxon>
        <taxon>Streptophyta</taxon>
        <taxon>Embryophyta</taxon>
        <taxon>Tracheophyta</taxon>
        <taxon>Spermatophyta</taxon>
        <taxon>Magnoliopsida</taxon>
        <taxon>eudicotyledons</taxon>
        <taxon>Gunneridae</taxon>
        <taxon>Pentapetalae</taxon>
        <taxon>asterids</taxon>
        <taxon>Ericales</taxon>
        <taxon>Ericaceae</taxon>
        <taxon>Ericoideae</taxon>
        <taxon>Rhodoreae</taxon>
        <taxon>Rhododendron</taxon>
    </lineage>
</organism>
<evidence type="ECO:0000256" key="1">
    <source>
        <dbReference type="SAM" id="MobiDB-lite"/>
    </source>
</evidence>
<evidence type="ECO:0008006" key="4">
    <source>
        <dbReference type="Google" id="ProtNLM"/>
    </source>
</evidence>
<dbReference type="EMBL" id="JACTNZ010000009">
    <property type="protein sequence ID" value="KAG5532670.1"/>
    <property type="molecule type" value="Genomic_DNA"/>
</dbReference>
<evidence type="ECO:0000313" key="2">
    <source>
        <dbReference type="EMBL" id="KAG5532671.1"/>
    </source>
</evidence>
<reference evidence="2" key="1">
    <citation type="submission" date="2020-08" db="EMBL/GenBank/DDBJ databases">
        <title>Plant Genome Project.</title>
        <authorList>
            <person name="Zhang R.-G."/>
        </authorList>
    </citation>
    <scope>NUCLEOTIDE SEQUENCE</scope>
    <source>
        <strain evidence="2">WSP0</strain>
        <tissue evidence="2">Leaf</tissue>
    </source>
</reference>
<dbReference type="InterPro" id="IPR040378">
    <property type="entry name" value="BASL"/>
</dbReference>
<gene>
    <name evidence="2" type="ORF">RHGRI_027089</name>
</gene>
<sequence>MKPDNDPLFCQSTLLRKHEAKPSANKNSALDTAKLEGIMMENQNGALCHHHNCDTDTARLASDKDGFCNTPELECIMFVEDCTTGDGNAVRDGVAPCAIPSNKKELFQRDMEVHSDTNGIQNELGFRESVAPCAIPSRKMGKFDTDPYTDKNVLESELPELLVCYKDNPFHVVKDICIDEGVPSKDRVSVECREENCLCTFLSSNGNKYGGLTGREDNELLSSCGSKSSSENDSDEVDTSECRTKEIELLSPSGSKSSSEDDCQEVDAHVCGSNERVGTELLASSANGIAEDIGNDNGPTVPVQSQTDEANFNTTHEKVDDVSRAKFVTRRVNAPKSLKELLQMPLTEQPRETLSVILTPEESNKCNPANSLSYDSKVESGTITFDFNSLKPAASERDEIPNVSNLESHLKIDSENKHDNGISDSLSVSSENQHNQGETSFSMATHPVSGLITYSGHIVSSGSISHRSDSSTTSIRSFAFPVLQNEWNSSPIRMAKADRRHCRRQRGWHGLFCCRF</sequence>
<proteinExistence type="predicted"/>
<dbReference type="PANTHER" id="PTHR33914:SF2">
    <property type="entry name" value="OS02G0582100 PROTEIN"/>
    <property type="match status" value="1"/>
</dbReference>
<feature type="compositionally biased region" description="Polar residues" evidence="1">
    <location>
        <begin position="422"/>
        <end position="441"/>
    </location>
</feature>
<evidence type="ECO:0000313" key="3">
    <source>
        <dbReference type="Proteomes" id="UP000823749"/>
    </source>
</evidence>
<feature type="region of interest" description="Disordered" evidence="1">
    <location>
        <begin position="413"/>
        <end position="441"/>
    </location>
</feature>
<dbReference type="EMBL" id="JACTNZ010000009">
    <property type="protein sequence ID" value="KAG5532671.1"/>
    <property type="molecule type" value="Genomic_DNA"/>
</dbReference>
<dbReference type="PANTHER" id="PTHR33914">
    <property type="entry name" value="18S PRE-RIBOSOMAL ASSEMBLY PROTEIN GAR2-LIKE PROTEIN"/>
    <property type="match status" value="1"/>
</dbReference>
<name>A0AAV6IV33_9ERIC</name>
<comment type="caution">
    <text evidence="2">The sequence shown here is derived from an EMBL/GenBank/DDBJ whole genome shotgun (WGS) entry which is preliminary data.</text>
</comment>
<feature type="region of interest" description="Disordered" evidence="1">
    <location>
        <begin position="222"/>
        <end position="242"/>
    </location>
</feature>
<dbReference type="GO" id="GO:0009786">
    <property type="term" value="P:regulation of asymmetric cell division"/>
    <property type="evidence" value="ECO:0007669"/>
    <property type="project" value="InterPro"/>
</dbReference>
<protein>
    <recommendedName>
        <fullName evidence="4">18S pre-ribosomal assembly protein gar2-related</fullName>
    </recommendedName>
</protein>